<evidence type="ECO:0000256" key="4">
    <source>
        <dbReference type="ARBA" id="ARBA00023163"/>
    </source>
</evidence>
<feature type="compositionally biased region" description="Polar residues" evidence="6">
    <location>
        <begin position="173"/>
        <end position="185"/>
    </location>
</feature>
<evidence type="ECO:0000313" key="9">
    <source>
        <dbReference type="RefSeq" id="XP_023938945.2"/>
    </source>
</evidence>
<evidence type="ECO:0000256" key="2">
    <source>
        <dbReference type="ARBA" id="ARBA00016807"/>
    </source>
</evidence>
<evidence type="ECO:0000256" key="1">
    <source>
        <dbReference type="ARBA" id="ARBA00011764"/>
    </source>
</evidence>
<keyword evidence="3" id="KW-0805">Transcription regulation</keyword>
<organism evidence="8 9">
    <name type="scientific">Bicyclus anynana</name>
    <name type="common">Squinting bush brown butterfly</name>
    <dbReference type="NCBI Taxonomy" id="110368"/>
    <lineage>
        <taxon>Eukaryota</taxon>
        <taxon>Metazoa</taxon>
        <taxon>Ecdysozoa</taxon>
        <taxon>Arthropoda</taxon>
        <taxon>Hexapoda</taxon>
        <taxon>Insecta</taxon>
        <taxon>Pterygota</taxon>
        <taxon>Neoptera</taxon>
        <taxon>Endopterygota</taxon>
        <taxon>Lepidoptera</taxon>
        <taxon>Glossata</taxon>
        <taxon>Ditrysia</taxon>
        <taxon>Papilionoidea</taxon>
        <taxon>Nymphalidae</taxon>
        <taxon>Satyrinae</taxon>
        <taxon>Satyrini</taxon>
        <taxon>Mycalesina</taxon>
        <taxon>Bicyclus</taxon>
    </lineage>
</organism>
<dbReference type="GO" id="GO:0005634">
    <property type="term" value="C:nucleus"/>
    <property type="evidence" value="ECO:0007669"/>
    <property type="project" value="TreeGrafter"/>
</dbReference>
<keyword evidence="4" id="KW-0804">Transcription</keyword>
<evidence type="ECO:0000256" key="5">
    <source>
        <dbReference type="ARBA" id="ARBA00025466"/>
    </source>
</evidence>
<dbReference type="OrthoDB" id="6931947at2759"/>
<dbReference type="KEGG" id="bany:112046522"/>
<feature type="compositionally biased region" description="Polar residues" evidence="6">
    <location>
        <begin position="149"/>
        <end position="158"/>
    </location>
</feature>
<sequence length="285" mass="31841">MPGRRVSERQLELLVKFAETHPNFVMGRNGGPLACVAAKQAWEAVAHKLNAICGGGIRKTAPEWRRYWIEYKAKTKSKAADIRRRGNNIGDRSSRLVPLTGLEFRVMSFIDRVAAENLRGIQAPPPQPPVVVEVLQESDIQESDVEVIQSETTPSANMPKSEALPCEDMPRSETPTSEDVPQSETPIEEVMLPFEGEEVVEELLINRTPQQSMSARARNLRRQRYRQESTTHRQGQGRRQTGSAPGRPAPSAETSTLRALLATNTRVATALEELVQIFRDIKNLL</sequence>
<evidence type="ECO:0000313" key="10">
    <source>
        <dbReference type="RefSeq" id="XP_052743286.1"/>
    </source>
</evidence>
<dbReference type="AlphaFoldDB" id="A0A6J1MTH4"/>
<accession>A0A6J1MTH4</accession>
<reference evidence="9 10" key="1">
    <citation type="submission" date="2025-05" db="UniProtKB">
        <authorList>
            <consortium name="RefSeq"/>
        </authorList>
    </citation>
    <scope>IDENTIFICATION</scope>
</reference>
<protein>
    <recommendedName>
        <fullName evidence="2">Regulatory protein zeste</fullName>
    </recommendedName>
</protein>
<evidence type="ECO:0000313" key="8">
    <source>
        <dbReference type="Proteomes" id="UP001652582"/>
    </source>
</evidence>
<dbReference type="RefSeq" id="XP_052743286.1">
    <property type="nucleotide sequence ID" value="XM_052887326.1"/>
</dbReference>
<gene>
    <name evidence="9 10" type="primary">LOC112046522</name>
</gene>
<feature type="region of interest" description="Disordered" evidence="6">
    <location>
        <begin position="142"/>
        <end position="189"/>
    </location>
</feature>
<dbReference type="PANTHER" id="PTHR23098:SF16">
    <property type="entry name" value="REGULATORY PROTEIN ZESTE"/>
    <property type="match status" value="1"/>
</dbReference>
<name>A0A6J1MTH4_BICAN</name>
<dbReference type="PANTHER" id="PTHR23098">
    <property type="entry name" value="AGAP001331-PA-RELATED"/>
    <property type="match status" value="1"/>
</dbReference>
<keyword evidence="8" id="KW-1185">Reference proteome</keyword>
<proteinExistence type="predicted"/>
<dbReference type="GeneID" id="112046522"/>
<evidence type="ECO:0000259" key="7">
    <source>
        <dbReference type="Pfam" id="PF13873"/>
    </source>
</evidence>
<feature type="domain" description="Myb/SANT-like DNA-binding" evidence="7">
    <location>
        <begin position="4"/>
        <end position="80"/>
    </location>
</feature>
<comment type="function">
    <text evidence="5">Involved in transvection phenomena (= synapsis-dependent gene expression), where the synaptic pairing of chromosomes carrying genes with which zeste interacts influences the expression of these genes. Zeste binds to DNA and stimulates transcription from a nearby promoter.</text>
</comment>
<feature type="compositionally biased region" description="Polar residues" evidence="6">
    <location>
        <begin position="232"/>
        <end position="243"/>
    </location>
</feature>
<evidence type="ECO:0000256" key="3">
    <source>
        <dbReference type="ARBA" id="ARBA00023015"/>
    </source>
</evidence>
<feature type="region of interest" description="Disordered" evidence="6">
    <location>
        <begin position="206"/>
        <end position="254"/>
    </location>
</feature>
<evidence type="ECO:0000256" key="6">
    <source>
        <dbReference type="SAM" id="MobiDB-lite"/>
    </source>
</evidence>
<dbReference type="RefSeq" id="XP_023938945.2">
    <property type="nucleotide sequence ID" value="XM_024083177.2"/>
</dbReference>
<dbReference type="Pfam" id="PF13873">
    <property type="entry name" value="Myb_DNA-bind_5"/>
    <property type="match status" value="1"/>
</dbReference>
<comment type="subunit">
    <text evidence="1">Self-associates forming complexes of several hundred monomers.</text>
</comment>
<dbReference type="Proteomes" id="UP001652582">
    <property type="component" value="Chromosome 19"/>
</dbReference>
<dbReference type="InterPro" id="IPR028002">
    <property type="entry name" value="Myb_DNA-bind_5"/>
</dbReference>